<sequence length="747" mass="80356">MVVKESDMISHDEVESPLQSEQQLKQHRFSSLGRQSSIYSLTLDEFQHTLCESGKNFGSMNMDEFLTSIWTAEENQAINASQSGTAVVAAVAALSNAQGHLPVSGGASMEKRNIEKQASLPRQGSLTLPAPLCRKTVDEVWSEIHKSQQGRNHNSNSGNANSQNPESATRQPTFGEMTLEDFLIKAGVVREHCIGGGVPQPLPPSQQYGMYQNSNHTIGAGYVSRPIMGLNTSAAGGGASGNAAAGGITTYQPVPQGGSTIGDTSGFAGNGKRNSVFSSQPPPAVCYGGRVVNGGGGGGGGGGYPPAQPMGLAAPVSPVSPEGMCTNQVDSSNQFGLDLGGLRGRKRIIDGPVEKVVERRQRRMIKNRESAARSRARKQAYTVELEAELNQLKEENAHLKQALAELERKRKQQPFQFLSTTLINYIDTWNSLHIIVKSTDCVSRTHEPRNQREECIYIIIHENGQVLKSSGLRIYIDHFVMASCTSVHFALSDGRNPVGVLNVLGGRLSMSNDNSLGRFGCVKMQEEGSGFVGVGQKLSLRKFKCASASHSHSVNSYPNRDPFLELHPEVSMLRGDGNIMSGSPRQDSSIESNTESLGDKTSPSNYGEAKIKVIGVGGGGSNAINRMIESSMKGVEFWVVNTDVQALKMSPVQSENCLQIGRELTRGLGAGGNPEIGMNAANESKEAIEGALYGADMVFVTKRRQSVNPPSSRERFNTRAFAVDNDLGLPVAAVYFNAQRETAARRR</sequence>
<feature type="coiled-coil region" evidence="9">
    <location>
        <begin position="375"/>
        <end position="412"/>
    </location>
</feature>
<dbReference type="GO" id="GO:0009414">
    <property type="term" value="P:response to water deprivation"/>
    <property type="evidence" value="ECO:0007669"/>
    <property type="project" value="UniProtKB-ARBA"/>
</dbReference>
<dbReference type="Gene3D" id="1.20.5.170">
    <property type="match status" value="1"/>
</dbReference>
<keyword evidence="4" id="KW-0805">Transcription regulation</keyword>
<dbReference type="Pfam" id="PF00091">
    <property type="entry name" value="Tubulin"/>
    <property type="match status" value="1"/>
</dbReference>
<dbReference type="GO" id="GO:0045893">
    <property type="term" value="P:positive regulation of DNA-templated transcription"/>
    <property type="evidence" value="ECO:0007669"/>
    <property type="project" value="InterPro"/>
</dbReference>
<dbReference type="CDD" id="cd14707">
    <property type="entry name" value="bZIP_plant_BZIP46"/>
    <property type="match status" value="1"/>
</dbReference>
<dbReference type="PROSITE" id="PS00036">
    <property type="entry name" value="BZIP_BASIC"/>
    <property type="match status" value="1"/>
</dbReference>
<keyword evidence="7" id="KW-0539">Nucleus</keyword>
<evidence type="ECO:0000256" key="3">
    <source>
        <dbReference type="ARBA" id="ARBA00022682"/>
    </source>
</evidence>
<name>B3U2B5_CUCSA</name>
<dbReference type="GO" id="GO:0005525">
    <property type="term" value="F:GTP binding"/>
    <property type="evidence" value="ECO:0007669"/>
    <property type="project" value="InterPro"/>
</dbReference>
<feature type="region of interest" description="Disordered" evidence="10">
    <location>
        <begin position="576"/>
        <end position="604"/>
    </location>
</feature>
<keyword evidence="5" id="KW-0238">DNA-binding</keyword>
<feature type="compositionally biased region" description="Polar residues" evidence="10">
    <location>
        <begin position="580"/>
        <end position="604"/>
    </location>
</feature>
<evidence type="ECO:0000256" key="1">
    <source>
        <dbReference type="ARBA" id="ARBA00004123"/>
    </source>
</evidence>
<dbReference type="SMART" id="SM00864">
    <property type="entry name" value="Tubulin"/>
    <property type="match status" value="1"/>
</dbReference>
<dbReference type="Gene3D" id="3.40.50.1440">
    <property type="entry name" value="Tubulin/FtsZ, GTPase domain"/>
    <property type="match status" value="1"/>
</dbReference>
<keyword evidence="9" id="KW-0175">Coiled coil</keyword>
<dbReference type="InterPro" id="IPR003008">
    <property type="entry name" value="Tubulin_FtsZ_GTPase"/>
</dbReference>
<dbReference type="InterPro" id="IPR036525">
    <property type="entry name" value="Tubulin/FtsZ_GTPase_sf"/>
</dbReference>
<feature type="region of interest" description="Disordered" evidence="10">
    <location>
        <begin position="1"/>
        <end position="27"/>
    </location>
</feature>
<comment type="subcellular location">
    <subcellularLocation>
        <location evidence="1">Nucleus</location>
    </subcellularLocation>
</comment>
<dbReference type="Pfam" id="PF00170">
    <property type="entry name" value="bZIP_1"/>
    <property type="match status" value="1"/>
</dbReference>
<dbReference type="InterPro" id="IPR004827">
    <property type="entry name" value="bZIP"/>
</dbReference>
<dbReference type="EMBL" id="EU500868">
    <property type="protein sequence ID" value="ACA35280.1"/>
    <property type="molecule type" value="Genomic_DNA"/>
</dbReference>
<evidence type="ECO:0000256" key="4">
    <source>
        <dbReference type="ARBA" id="ARBA00023015"/>
    </source>
</evidence>
<keyword evidence="2" id="KW-0597">Phosphoprotein</keyword>
<dbReference type="SMART" id="SM00338">
    <property type="entry name" value="BRLZ"/>
    <property type="match status" value="1"/>
</dbReference>
<dbReference type="GO" id="GO:0009845">
    <property type="term" value="P:seed germination"/>
    <property type="evidence" value="ECO:0007669"/>
    <property type="project" value="UniProtKB-ARBA"/>
</dbReference>
<evidence type="ECO:0000313" key="12">
    <source>
        <dbReference type="EMBL" id="ACA35280.1"/>
    </source>
</evidence>
<dbReference type="AlphaFoldDB" id="B3U2B5"/>
<feature type="compositionally biased region" description="Polar residues" evidence="10">
    <location>
        <begin position="147"/>
        <end position="171"/>
    </location>
</feature>
<dbReference type="GO" id="GO:0009738">
    <property type="term" value="P:abscisic acid-activated signaling pathway"/>
    <property type="evidence" value="ECO:0007669"/>
    <property type="project" value="UniProtKB-KW"/>
</dbReference>
<dbReference type="InterPro" id="IPR046347">
    <property type="entry name" value="bZIP_sf"/>
</dbReference>
<dbReference type="PROSITE" id="PS50217">
    <property type="entry name" value="BZIP"/>
    <property type="match status" value="1"/>
</dbReference>
<dbReference type="GO" id="GO:0005634">
    <property type="term" value="C:nucleus"/>
    <property type="evidence" value="ECO:0007669"/>
    <property type="project" value="UniProtKB-SubCell"/>
</dbReference>
<evidence type="ECO:0000256" key="2">
    <source>
        <dbReference type="ARBA" id="ARBA00022553"/>
    </source>
</evidence>
<dbReference type="InterPro" id="IPR036610">
    <property type="entry name" value="PEBP-like_sf"/>
</dbReference>
<keyword evidence="6" id="KW-0804">Transcription</keyword>
<accession>B3U2B5</accession>
<organism evidence="12">
    <name type="scientific">Cucumis sativus</name>
    <name type="common">Cucumber</name>
    <dbReference type="NCBI Taxonomy" id="3659"/>
    <lineage>
        <taxon>Eukaryota</taxon>
        <taxon>Viridiplantae</taxon>
        <taxon>Streptophyta</taxon>
        <taxon>Embryophyta</taxon>
        <taxon>Tracheophyta</taxon>
        <taxon>Spermatophyta</taxon>
        <taxon>Magnoliopsida</taxon>
        <taxon>eudicotyledons</taxon>
        <taxon>Gunneridae</taxon>
        <taxon>Pentapetalae</taxon>
        <taxon>rosids</taxon>
        <taxon>fabids</taxon>
        <taxon>Cucurbitales</taxon>
        <taxon>Cucurbitaceae</taxon>
        <taxon>Benincaseae</taxon>
        <taxon>Cucumis</taxon>
    </lineage>
</organism>
<dbReference type="GO" id="GO:0043565">
    <property type="term" value="F:sequence-specific DNA binding"/>
    <property type="evidence" value="ECO:0007669"/>
    <property type="project" value="UniProtKB-ARBA"/>
</dbReference>
<dbReference type="SUPFAM" id="SSF49777">
    <property type="entry name" value="PEBP-like"/>
    <property type="match status" value="1"/>
</dbReference>
<evidence type="ECO:0000256" key="8">
    <source>
        <dbReference type="ARBA" id="ARBA00061369"/>
    </source>
</evidence>
<dbReference type="SUPFAM" id="SSF57959">
    <property type="entry name" value="Leucine zipper domain"/>
    <property type="match status" value="1"/>
</dbReference>
<protein>
    <submittedName>
        <fullName evidence="12">Abscisic acid insensitive</fullName>
    </submittedName>
</protein>
<evidence type="ECO:0000256" key="6">
    <source>
        <dbReference type="ARBA" id="ARBA00023163"/>
    </source>
</evidence>
<evidence type="ECO:0000256" key="9">
    <source>
        <dbReference type="SAM" id="Coils"/>
    </source>
</evidence>
<dbReference type="FunFam" id="1.20.5.170:FF:000060">
    <property type="entry name" value="protein ABSCISIC ACID-INSENSITIVE 5 isoform X1"/>
    <property type="match status" value="1"/>
</dbReference>
<evidence type="ECO:0000256" key="10">
    <source>
        <dbReference type="SAM" id="MobiDB-lite"/>
    </source>
</evidence>
<proteinExistence type="inferred from homology"/>
<dbReference type="Gene3D" id="3.90.280.10">
    <property type="entry name" value="PEBP-like"/>
    <property type="match status" value="1"/>
</dbReference>
<dbReference type="InterPro" id="IPR043452">
    <property type="entry name" value="BZIP46-like"/>
</dbReference>
<keyword evidence="3" id="KW-0938">Abscisic acid signaling pathway</keyword>
<dbReference type="PANTHER" id="PTHR22952:SF175">
    <property type="entry name" value="PROTEIN ABSCISIC ACID-INSENSITIVE 5"/>
    <property type="match status" value="1"/>
</dbReference>
<dbReference type="GO" id="GO:0003700">
    <property type="term" value="F:DNA-binding transcription factor activity"/>
    <property type="evidence" value="ECO:0007669"/>
    <property type="project" value="InterPro"/>
</dbReference>
<feature type="region of interest" description="Disordered" evidence="10">
    <location>
        <begin position="143"/>
        <end position="171"/>
    </location>
</feature>
<reference evidence="12" key="1">
    <citation type="journal article" date="2008" name="Theor. Appl. Genet.">
        <title>Exploiting synteny in Cucumis for mapping of Psm: a unique locus controlling paternal mitochondrial sorting.</title>
        <authorList>
            <person name="Al-Faifi S."/>
            <person name="Meyer J.D."/>
            <person name="Garcia-Mas J."/>
            <person name="Monforte A.J."/>
            <person name="Havey M.J."/>
        </authorList>
    </citation>
    <scope>NUCLEOTIDE SEQUENCE</scope>
</reference>
<evidence type="ECO:0000256" key="7">
    <source>
        <dbReference type="ARBA" id="ARBA00023242"/>
    </source>
</evidence>
<evidence type="ECO:0000256" key="5">
    <source>
        <dbReference type="ARBA" id="ARBA00023125"/>
    </source>
</evidence>
<dbReference type="PANTHER" id="PTHR22952">
    <property type="entry name" value="CAMP-RESPONSE ELEMENT BINDING PROTEIN-RELATED"/>
    <property type="match status" value="1"/>
</dbReference>
<comment type="similarity">
    <text evidence="8">Belongs to the bZIP family. ABI5 subfamily.</text>
</comment>
<feature type="domain" description="BZIP" evidence="11">
    <location>
        <begin position="357"/>
        <end position="409"/>
    </location>
</feature>
<feature type="compositionally biased region" description="Basic and acidic residues" evidence="10">
    <location>
        <begin position="1"/>
        <end position="14"/>
    </location>
</feature>
<dbReference type="SUPFAM" id="SSF52490">
    <property type="entry name" value="Tubulin nucleotide-binding domain-like"/>
    <property type="match status" value="1"/>
</dbReference>
<evidence type="ECO:0000259" key="11">
    <source>
        <dbReference type="PROSITE" id="PS50217"/>
    </source>
</evidence>
<dbReference type="GO" id="GO:0009651">
    <property type="term" value="P:response to salt stress"/>
    <property type="evidence" value="ECO:0007669"/>
    <property type="project" value="UniProtKB-ARBA"/>
</dbReference>